<organism evidence="7 8">
    <name type="scientific">Undibacterium jejuense</name>
    <dbReference type="NCBI Taxonomy" id="1344949"/>
    <lineage>
        <taxon>Bacteria</taxon>
        <taxon>Pseudomonadati</taxon>
        <taxon>Pseudomonadota</taxon>
        <taxon>Betaproteobacteria</taxon>
        <taxon>Burkholderiales</taxon>
        <taxon>Oxalobacteraceae</taxon>
        <taxon>Undibacterium</taxon>
    </lineage>
</organism>
<dbReference type="GO" id="GO:0004035">
    <property type="term" value="F:alkaline phosphatase activity"/>
    <property type="evidence" value="ECO:0007669"/>
    <property type="project" value="InterPro"/>
</dbReference>
<dbReference type="Gene3D" id="3.40.720.10">
    <property type="entry name" value="Alkaline Phosphatase, subunit A"/>
    <property type="match status" value="1"/>
</dbReference>
<dbReference type="Proteomes" id="UP000634011">
    <property type="component" value="Unassembled WGS sequence"/>
</dbReference>
<dbReference type="PANTHER" id="PTHR10151">
    <property type="entry name" value="ECTONUCLEOTIDE PYROPHOSPHATASE/PHOSPHODIESTERASE"/>
    <property type="match status" value="1"/>
</dbReference>
<reference evidence="7" key="1">
    <citation type="submission" date="2020-08" db="EMBL/GenBank/DDBJ databases">
        <title>Novel species isolated from subtropical streams in China.</title>
        <authorList>
            <person name="Lu H."/>
        </authorList>
    </citation>
    <scope>NUCLEOTIDE SEQUENCE</scope>
    <source>
        <strain evidence="7">KACC 12607</strain>
    </source>
</reference>
<dbReference type="CDD" id="cd16016">
    <property type="entry name" value="AP-SPAP"/>
    <property type="match status" value="1"/>
</dbReference>
<evidence type="ECO:0000313" key="7">
    <source>
        <dbReference type="EMBL" id="MBC3860891.1"/>
    </source>
</evidence>
<feature type="binding site" evidence="5">
    <location>
        <begin position="174"/>
        <end position="176"/>
    </location>
    <ligand>
        <name>substrate</name>
    </ligand>
</feature>
<dbReference type="InterPro" id="IPR017850">
    <property type="entry name" value="Alkaline_phosphatase_core_sf"/>
</dbReference>
<feature type="binding site" evidence="5">
    <location>
        <position position="112"/>
    </location>
    <ligand>
        <name>substrate</name>
    </ligand>
</feature>
<evidence type="ECO:0000256" key="1">
    <source>
        <dbReference type="ARBA" id="ARBA00022553"/>
    </source>
</evidence>
<dbReference type="Pfam" id="PF01663">
    <property type="entry name" value="Phosphodiest"/>
    <property type="match status" value="1"/>
</dbReference>
<keyword evidence="8" id="KW-1185">Reference proteome</keyword>
<dbReference type="RefSeq" id="WP_186910807.1">
    <property type="nucleotide sequence ID" value="NZ_JACOFV010000001.1"/>
</dbReference>
<dbReference type="SUPFAM" id="SSF53649">
    <property type="entry name" value="Alkaline phosphatase-like"/>
    <property type="match status" value="1"/>
</dbReference>
<accession>A0A923KNS0</accession>
<proteinExistence type="predicted"/>
<evidence type="ECO:0000313" key="8">
    <source>
        <dbReference type="Proteomes" id="UP000634011"/>
    </source>
</evidence>
<evidence type="ECO:0000256" key="2">
    <source>
        <dbReference type="ARBA" id="ARBA00022723"/>
    </source>
</evidence>
<feature type="active site" description="Phosphothreonine intermediate" evidence="4">
    <location>
        <position position="91"/>
    </location>
</feature>
<keyword evidence="2" id="KW-0479">Metal-binding</keyword>
<dbReference type="PANTHER" id="PTHR10151:SF120">
    <property type="entry name" value="BIS(5'-ADENOSYL)-TRIPHOSPHATASE"/>
    <property type="match status" value="1"/>
</dbReference>
<dbReference type="EMBL" id="JACOFV010000001">
    <property type="protein sequence ID" value="MBC3860891.1"/>
    <property type="molecule type" value="Genomic_DNA"/>
</dbReference>
<evidence type="ECO:0000256" key="4">
    <source>
        <dbReference type="PIRSR" id="PIRSR031924-50"/>
    </source>
</evidence>
<dbReference type="AlphaFoldDB" id="A0A923KNS0"/>
<evidence type="ECO:0000256" key="6">
    <source>
        <dbReference type="SAM" id="SignalP"/>
    </source>
</evidence>
<dbReference type="GO" id="GO:0046872">
    <property type="term" value="F:metal ion binding"/>
    <property type="evidence" value="ECO:0007669"/>
    <property type="project" value="UniProtKB-KW"/>
</dbReference>
<dbReference type="PIRSF" id="PIRSF031924">
    <property type="entry name" value="Pi-irrepressible_AP"/>
    <property type="match status" value="1"/>
</dbReference>
<dbReference type="Gene3D" id="3.30.1360.150">
    <property type="match status" value="1"/>
</dbReference>
<name>A0A923KNS0_9BURK</name>
<keyword evidence="3 6" id="KW-0732">Signal</keyword>
<feature type="signal peptide" evidence="6">
    <location>
        <begin position="1"/>
        <end position="31"/>
    </location>
</feature>
<sequence length="558" mass="61812">MKNHPTNGIPSLSRLLLISSLVASTSMTTTAAVALEKPSQPKLVVVLVVDGLPQEQVTRYRDQYTQGGFRRLLDQGAWYSDAHQAHGVTVTAVGHAAVLTGAYPYQHGIIANEWVDTRSRESMYCTQDGNYQYIGDETKPDDGTAPTNLRVSTLGDELRYGTGNRAKVITVSGKDRGAILLAGKTGTAYMYMKKSGAFASSSYYMQSHPNWVQQYQANRPQDRFYGQEWKPLLADSAYANDADDAIVSDAKDRFPFKYDSKSGKPDAEYYGKLLTGPYVDEMTLDFARAAVEGENLGRNPAGVPDVLGVSLSSHDYVNHAFGPESRMSHDHLQRLDRLLANFFTYLDKRVGLENTVVVLTADHGFPNTPEFSKSIKRDAQRINAKDLMSALNQHLTERFGTDKLAVKWSGPVVLLDYQLIAQKNLKREEVETAAARFLVSYPGIADAYTRTQLEQGALPATRIAKLMQRGWNRQVSGDIMVVTKPYWYFGSGNHGTSHGSPYSYDTNVPLMIMGKNWVKPGAYTDYAEVVDIAPTLAHLLRVRPPSGSEGRILKETLN</sequence>
<evidence type="ECO:0000256" key="5">
    <source>
        <dbReference type="PIRSR" id="PIRSR031924-51"/>
    </source>
</evidence>
<gene>
    <name evidence="7" type="ORF">H8K32_02170</name>
</gene>
<dbReference type="InterPro" id="IPR026263">
    <property type="entry name" value="Alkaline_phosphatase_prok"/>
</dbReference>
<dbReference type="InterPro" id="IPR002591">
    <property type="entry name" value="Phosphodiest/P_Trfase"/>
</dbReference>
<evidence type="ECO:0000256" key="3">
    <source>
        <dbReference type="ARBA" id="ARBA00022729"/>
    </source>
</evidence>
<comment type="caution">
    <text evidence="7">The sequence shown here is derived from an EMBL/GenBank/DDBJ whole genome shotgun (WGS) entry which is preliminary data.</text>
</comment>
<feature type="chain" id="PRO_5037641031" evidence="6">
    <location>
        <begin position="32"/>
        <end position="558"/>
    </location>
</feature>
<protein>
    <submittedName>
        <fullName evidence="7">Alkaline phosphatase family protein</fullName>
    </submittedName>
</protein>
<keyword evidence="1 4" id="KW-0597">Phosphoprotein</keyword>